<organism evidence="2 3">
    <name type="scientific">Ficus carica</name>
    <name type="common">Common fig</name>
    <dbReference type="NCBI Taxonomy" id="3494"/>
    <lineage>
        <taxon>Eukaryota</taxon>
        <taxon>Viridiplantae</taxon>
        <taxon>Streptophyta</taxon>
        <taxon>Embryophyta</taxon>
        <taxon>Tracheophyta</taxon>
        <taxon>Spermatophyta</taxon>
        <taxon>Magnoliopsida</taxon>
        <taxon>eudicotyledons</taxon>
        <taxon>Gunneridae</taxon>
        <taxon>Pentapetalae</taxon>
        <taxon>rosids</taxon>
        <taxon>fabids</taxon>
        <taxon>Rosales</taxon>
        <taxon>Moraceae</taxon>
        <taxon>Ficeae</taxon>
        <taxon>Ficus</taxon>
    </lineage>
</organism>
<keyword evidence="3" id="KW-1185">Reference proteome</keyword>
<name>A0AA87ZGF2_FICCA</name>
<evidence type="ECO:0000313" key="3">
    <source>
        <dbReference type="Proteomes" id="UP001187192"/>
    </source>
</evidence>
<proteinExistence type="predicted"/>
<reference evidence="2" key="1">
    <citation type="submission" date="2023-07" db="EMBL/GenBank/DDBJ databases">
        <title>draft genome sequence of fig (Ficus carica).</title>
        <authorList>
            <person name="Takahashi T."/>
            <person name="Nishimura K."/>
        </authorList>
    </citation>
    <scope>NUCLEOTIDE SEQUENCE</scope>
</reference>
<dbReference type="AlphaFoldDB" id="A0AA87ZGF2"/>
<evidence type="ECO:0000313" key="2">
    <source>
        <dbReference type="EMBL" id="GMN32704.1"/>
    </source>
</evidence>
<evidence type="ECO:0000256" key="1">
    <source>
        <dbReference type="SAM" id="MobiDB-lite"/>
    </source>
</evidence>
<comment type="caution">
    <text evidence="2">The sequence shown here is derived from an EMBL/GenBank/DDBJ whole genome shotgun (WGS) entry which is preliminary data.</text>
</comment>
<protein>
    <submittedName>
        <fullName evidence="2">Uncharacterized protein</fullName>
    </submittedName>
</protein>
<feature type="compositionally biased region" description="Basic and acidic residues" evidence="1">
    <location>
        <begin position="29"/>
        <end position="38"/>
    </location>
</feature>
<sequence length="56" mass="5832">MGNITGMGKPLLRRISVSGPASMLSGDGDDFRGEDGDGKAFPGPALPRCHPYNNVT</sequence>
<dbReference type="EMBL" id="BTGU01002009">
    <property type="protein sequence ID" value="GMN32704.1"/>
    <property type="molecule type" value="Genomic_DNA"/>
</dbReference>
<gene>
    <name evidence="2" type="ORF">TIFTF001_041778</name>
</gene>
<dbReference type="Proteomes" id="UP001187192">
    <property type="component" value="Unassembled WGS sequence"/>
</dbReference>
<feature type="region of interest" description="Disordered" evidence="1">
    <location>
        <begin position="19"/>
        <end position="56"/>
    </location>
</feature>
<accession>A0AA87ZGF2</accession>